<dbReference type="PANTHER" id="PTHR34582">
    <property type="entry name" value="UPF0702 TRANSMEMBRANE PROTEIN YCAP"/>
    <property type="match status" value="1"/>
</dbReference>
<accession>A0A1X7IVN8</accession>
<dbReference type="RefSeq" id="WP_085493065.1">
    <property type="nucleotide sequence ID" value="NZ_FXAZ01000001.1"/>
</dbReference>
<evidence type="ECO:0000256" key="7">
    <source>
        <dbReference type="SAM" id="Phobius"/>
    </source>
</evidence>
<dbReference type="Gene3D" id="3.30.240.20">
    <property type="entry name" value="bsu07140 like domains"/>
    <property type="match status" value="2"/>
</dbReference>
<dbReference type="Pfam" id="PF04239">
    <property type="entry name" value="DUF421"/>
    <property type="match status" value="1"/>
</dbReference>
<keyword evidence="6 7" id="KW-0472">Membrane</keyword>
<feature type="transmembrane region" description="Helical" evidence="7">
    <location>
        <begin position="7"/>
        <end position="26"/>
    </location>
</feature>
<comment type="subcellular location">
    <subcellularLocation>
        <location evidence="1">Cell membrane</location>
        <topology evidence="1">Multi-pass membrane protein</topology>
    </subcellularLocation>
</comment>
<evidence type="ECO:0000256" key="1">
    <source>
        <dbReference type="ARBA" id="ARBA00004651"/>
    </source>
</evidence>
<feature type="domain" description="YetF C-terminal" evidence="8">
    <location>
        <begin position="82"/>
        <end position="214"/>
    </location>
</feature>
<keyword evidence="3" id="KW-1003">Cell membrane</keyword>
<reference evidence="9 10" key="1">
    <citation type="submission" date="2017-04" db="EMBL/GenBank/DDBJ databases">
        <authorList>
            <person name="Afonso C.L."/>
            <person name="Miller P.J."/>
            <person name="Scott M.A."/>
            <person name="Spackman E."/>
            <person name="Goraichik I."/>
            <person name="Dimitrov K.M."/>
            <person name="Suarez D.L."/>
            <person name="Swayne D.E."/>
        </authorList>
    </citation>
    <scope>NUCLEOTIDE SEQUENCE [LARGE SCALE GENOMIC DNA]</scope>
    <source>
        <strain evidence="9 10">11</strain>
    </source>
</reference>
<evidence type="ECO:0000256" key="4">
    <source>
        <dbReference type="ARBA" id="ARBA00022692"/>
    </source>
</evidence>
<dbReference type="STRING" id="1852522.SAMN06295960_0854"/>
<dbReference type="PANTHER" id="PTHR34582:SF7">
    <property type="entry name" value="UPF0702 TRANSMEMBRANE PROTEIN YDFS"/>
    <property type="match status" value="1"/>
</dbReference>
<feature type="transmembrane region" description="Helical" evidence="7">
    <location>
        <begin position="33"/>
        <end position="53"/>
    </location>
</feature>
<evidence type="ECO:0000313" key="10">
    <source>
        <dbReference type="Proteomes" id="UP000193834"/>
    </source>
</evidence>
<feature type="transmembrane region" description="Helical" evidence="7">
    <location>
        <begin position="59"/>
        <end position="79"/>
    </location>
</feature>
<evidence type="ECO:0000259" key="8">
    <source>
        <dbReference type="Pfam" id="PF04239"/>
    </source>
</evidence>
<dbReference type="EMBL" id="FXAZ01000001">
    <property type="protein sequence ID" value="SMG18964.1"/>
    <property type="molecule type" value="Genomic_DNA"/>
</dbReference>
<comment type="similarity">
    <text evidence="2">Belongs to the UPF0702 family.</text>
</comment>
<keyword evidence="10" id="KW-1185">Reference proteome</keyword>
<dbReference type="InterPro" id="IPR007353">
    <property type="entry name" value="DUF421"/>
</dbReference>
<dbReference type="AlphaFoldDB" id="A0A1X7IVN8"/>
<proteinExistence type="inferred from homology"/>
<protein>
    <submittedName>
        <fullName evidence="9">Uncharacterized membrane protein YcaP, DUF421 family</fullName>
    </submittedName>
</protein>
<sequence length="290" mass="33281">MQAWLEITLRTLAAVVSLYFLTKLLGKRQVSELSVFEYITGITIGSLAAYIGLDQDAQWYLGILSIAVWVAVSYAIEWLQIKSKKSRDFLDGTSQVLIRDGQLMEDNLKKEKITADELMQGLRSKDVFRLADVEFALIEPSGEINVQLKKEHQPLTASDLGLVMQRERTPQIIIMDGNIMDKQLRVEGLDERWLKQELDKLDVKVEDVFLAQVDSNRQLYVDLYDDQKSLNHQKQPTPNVLLQLKQIEATLKKAAEGSQDEKSIRIEKLVGRFREELEQLLEDPLPRLKQ</sequence>
<evidence type="ECO:0000313" key="9">
    <source>
        <dbReference type="EMBL" id="SMG18964.1"/>
    </source>
</evidence>
<dbReference type="Proteomes" id="UP000193834">
    <property type="component" value="Unassembled WGS sequence"/>
</dbReference>
<name>A0A1X7IVN8_9BACL</name>
<keyword evidence="5 7" id="KW-1133">Transmembrane helix</keyword>
<dbReference type="OrthoDB" id="9778331at2"/>
<evidence type="ECO:0000256" key="6">
    <source>
        <dbReference type="ARBA" id="ARBA00023136"/>
    </source>
</evidence>
<evidence type="ECO:0000256" key="3">
    <source>
        <dbReference type="ARBA" id="ARBA00022475"/>
    </source>
</evidence>
<dbReference type="InterPro" id="IPR023090">
    <property type="entry name" value="UPF0702_alpha/beta_dom_sf"/>
</dbReference>
<organism evidence="9 10">
    <name type="scientific">Paenibacillus aquistagni</name>
    <dbReference type="NCBI Taxonomy" id="1852522"/>
    <lineage>
        <taxon>Bacteria</taxon>
        <taxon>Bacillati</taxon>
        <taxon>Bacillota</taxon>
        <taxon>Bacilli</taxon>
        <taxon>Bacillales</taxon>
        <taxon>Paenibacillaceae</taxon>
        <taxon>Paenibacillus</taxon>
    </lineage>
</organism>
<keyword evidence="4 7" id="KW-0812">Transmembrane</keyword>
<gene>
    <name evidence="9" type="ORF">SAMN06295960_0854</name>
</gene>
<evidence type="ECO:0000256" key="2">
    <source>
        <dbReference type="ARBA" id="ARBA00006448"/>
    </source>
</evidence>
<evidence type="ECO:0000256" key="5">
    <source>
        <dbReference type="ARBA" id="ARBA00022989"/>
    </source>
</evidence>
<dbReference type="GO" id="GO:0005886">
    <property type="term" value="C:plasma membrane"/>
    <property type="evidence" value="ECO:0007669"/>
    <property type="project" value="UniProtKB-SubCell"/>
</dbReference>